<name>A0AAN7QE44_TRANT</name>
<evidence type="ECO:0000313" key="3">
    <source>
        <dbReference type="Proteomes" id="UP001346149"/>
    </source>
</evidence>
<sequence length="87" mass="9912">MHRATQQSYNADMNQQNKVGAGKNGEKEGGKDLEGMQAAVRKAKATIEEQEDINKRADAFIKMFRNQLKIQREDSIKQFQEMIARGL</sequence>
<protein>
    <submittedName>
        <fullName evidence="2">Uncharacterized protein</fullName>
    </submittedName>
</protein>
<comment type="caution">
    <text evidence="2">The sequence shown here is derived from an EMBL/GenBank/DDBJ whole genome shotgun (WGS) entry which is preliminary data.</text>
</comment>
<dbReference type="PANTHER" id="PTHR33098">
    <property type="entry name" value="COTTON FIBER (DUF761)"/>
    <property type="match status" value="1"/>
</dbReference>
<accession>A0AAN7QE44</accession>
<keyword evidence="3" id="KW-1185">Reference proteome</keyword>
<dbReference type="Proteomes" id="UP001346149">
    <property type="component" value="Unassembled WGS sequence"/>
</dbReference>
<gene>
    <name evidence="2" type="ORF">SAY86_008103</name>
</gene>
<feature type="region of interest" description="Disordered" evidence="1">
    <location>
        <begin position="1"/>
        <end position="34"/>
    </location>
</feature>
<dbReference type="Pfam" id="PF05553">
    <property type="entry name" value="DUF761"/>
    <property type="match status" value="1"/>
</dbReference>
<evidence type="ECO:0000313" key="2">
    <source>
        <dbReference type="EMBL" id="KAK4762335.1"/>
    </source>
</evidence>
<proteinExistence type="predicted"/>
<dbReference type="InterPro" id="IPR008480">
    <property type="entry name" value="DUF761_pln"/>
</dbReference>
<dbReference type="AlphaFoldDB" id="A0AAN7QE44"/>
<feature type="compositionally biased region" description="Polar residues" evidence="1">
    <location>
        <begin position="1"/>
        <end position="17"/>
    </location>
</feature>
<evidence type="ECO:0000256" key="1">
    <source>
        <dbReference type="SAM" id="MobiDB-lite"/>
    </source>
</evidence>
<reference evidence="2 3" key="1">
    <citation type="journal article" date="2023" name="Hortic Res">
        <title>Pangenome of water caltrop reveals structural variations and asymmetric subgenome divergence after allopolyploidization.</title>
        <authorList>
            <person name="Zhang X."/>
            <person name="Chen Y."/>
            <person name="Wang L."/>
            <person name="Yuan Y."/>
            <person name="Fang M."/>
            <person name="Shi L."/>
            <person name="Lu R."/>
            <person name="Comes H.P."/>
            <person name="Ma Y."/>
            <person name="Chen Y."/>
            <person name="Huang G."/>
            <person name="Zhou Y."/>
            <person name="Zheng Z."/>
            <person name="Qiu Y."/>
        </authorList>
    </citation>
    <scope>NUCLEOTIDE SEQUENCE [LARGE SCALE GENOMIC DNA]</scope>
    <source>
        <strain evidence="2">F231</strain>
    </source>
</reference>
<organism evidence="2 3">
    <name type="scientific">Trapa natans</name>
    <name type="common">Water chestnut</name>
    <dbReference type="NCBI Taxonomy" id="22666"/>
    <lineage>
        <taxon>Eukaryota</taxon>
        <taxon>Viridiplantae</taxon>
        <taxon>Streptophyta</taxon>
        <taxon>Embryophyta</taxon>
        <taxon>Tracheophyta</taxon>
        <taxon>Spermatophyta</taxon>
        <taxon>Magnoliopsida</taxon>
        <taxon>eudicotyledons</taxon>
        <taxon>Gunneridae</taxon>
        <taxon>Pentapetalae</taxon>
        <taxon>rosids</taxon>
        <taxon>malvids</taxon>
        <taxon>Myrtales</taxon>
        <taxon>Lythraceae</taxon>
        <taxon>Trapa</taxon>
    </lineage>
</organism>
<feature type="compositionally biased region" description="Basic and acidic residues" evidence="1">
    <location>
        <begin position="24"/>
        <end position="34"/>
    </location>
</feature>
<dbReference type="PANTHER" id="PTHR33098:SF69">
    <property type="entry name" value="DUF761 DOMAIN PROTEIN"/>
    <property type="match status" value="1"/>
</dbReference>
<dbReference type="EMBL" id="JAXQNO010000024">
    <property type="protein sequence ID" value="KAK4762335.1"/>
    <property type="molecule type" value="Genomic_DNA"/>
</dbReference>